<gene>
    <name evidence="2" type="ORF">Sspor_01950</name>
</gene>
<dbReference type="EMBL" id="BNED01000002">
    <property type="protein sequence ID" value="GHI74634.1"/>
    <property type="molecule type" value="Genomic_DNA"/>
</dbReference>
<protein>
    <submittedName>
        <fullName evidence="2">Uncharacterized protein</fullName>
    </submittedName>
</protein>
<feature type="compositionally biased region" description="Basic residues" evidence="1">
    <location>
        <begin position="1"/>
        <end position="11"/>
    </location>
</feature>
<sequence>MNAKKHGPRPKRLPDEGAAVDEHGRPPKAPSRTGPGSSPPSDPARVERAGKEGTHQKAGAKLPTESGGERATCNGGPNAREPALSGSRSARPDLRPAACEAVASGWRTLHIAAR</sequence>
<feature type="compositionally biased region" description="Basic and acidic residues" evidence="1">
    <location>
        <begin position="12"/>
        <end position="25"/>
    </location>
</feature>
<evidence type="ECO:0000313" key="2">
    <source>
        <dbReference type="EMBL" id="GHI74634.1"/>
    </source>
</evidence>
<evidence type="ECO:0000313" key="3">
    <source>
        <dbReference type="Proteomes" id="UP000608522"/>
    </source>
</evidence>
<accession>A0ABQ3T2L9</accession>
<proteinExistence type="predicted"/>
<feature type="compositionally biased region" description="Basic and acidic residues" evidence="1">
    <location>
        <begin position="44"/>
        <end position="55"/>
    </location>
</feature>
<organism evidence="2 3">
    <name type="scientific">Streptomyces spororaveus</name>
    <dbReference type="NCBI Taxonomy" id="284039"/>
    <lineage>
        <taxon>Bacteria</taxon>
        <taxon>Bacillati</taxon>
        <taxon>Actinomycetota</taxon>
        <taxon>Actinomycetes</taxon>
        <taxon>Kitasatosporales</taxon>
        <taxon>Streptomycetaceae</taxon>
        <taxon>Streptomyces</taxon>
    </lineage>
</organism>
<evidence type="ECO:0000256" key="1">
    <source>
        <dbReference type="SAM" id="MobiDB-lite"/>
    </source>
</evidence>
<reference evidence="3" key="1">
    <citation type="submission" date="2023-07" db="EMBL/GenBank/DDBJ databases">
        <title>Whole genome shotgun sequence of Streptomyces spororaveus NBRC 15456.</title>
        <authorList>
            <person name="Komaki H."/>
            <person name="Tamura T."/>
        </authorList>
    </citation>
    <scope>NUCLEOTIDE SEQUENCE [LARGE SCALE GENOMIC DNA]</scope>
    <source>
        <strain evidence="3">NBRC 15456</strain>
    </source>
</reference>
<feature type="region of interest" description="Disordered" evidence="1">
    <location>
        <begin position="1"/>
        <end position="95"/>
    </location>
</feature>
<dbReference type="Proteomes" id="UP000608522">
    <property type="component" value="Unassembled WGS sequence"/>
</dbReference>
<comment type="caution">
    <text evidence="2">The sequence shown here is derived from an EMBL/GenBank/DDBJ whole genome shotgun (WGS) entry which is preliminary data.</text>
</comment>
<name>A0ABQ3T2L9_9ACTN</name>
<keyword evidence="3" id="KW-1185">Reference proteome</keyword>